<gene>
    <name evidence="3" type="ORF">RHODGE_RHODGE_04095</name>
</gene>
<protein>
    <recommendedName>
        <fullName evidence="5">AMIN domain-containing protein</fullName>
    </recommendedName>
</protein>
<evidence type="ECO:0000313" key="4">
    <source>
        <dbReference type="Proteomes" id="UP000289200"/>
    </source>
</evidence>
<keyword evidence="4" id="KW-1185">Reference proteome</keyword>
<feature type="chain" id="PRO_5018536486" description="AMIN domain-containing protein" evidence="2">
    <location>
        <begin position="21"/>
        <end position="250"/>
    </location>
</feature>
<dbReference type="Proteomes" id="UP000289200">
    <property type="component" value="Unassembled WGS sequence"/>
</dbReference>
<accession>A0A3S4B323</accession>
<dbReference type="AlphaFoldDB" id="A0A3S4B323"/>
<evidence type="ECO:0000256" key="2">
    <source>
        <dbReference type="SAM" id="SignalP"/>
    </source>
</evidence>
<organism evidence="3 4">
    <name type="scientific">Rhodoplanes serenus</name>
    <dbReference type="NCBI Taxonomy" id="200615"/>
    <lineage>
        <taxon>Bacteria</taxon>
        <taxon>Pseudomonadati</taxon>
        <taxon>Pseudomonadota</taxon>
        <taxon>Alphaproteobacteria</taxon>
        <taxon>Hyphomicrobiales</taxon>
        <taxon>Nitrobacteraceae</taxon>
        <taxon>Rhodoplanes</taxon>
    </lineage>
</organism>
<evidence type="ECO:0000256" key="1">
    <source>
        <dbReference type="SAM" id="MobiDB-lite"/>
    </source>
</evidence>
<keyword evidence="2" id="KW-0732">Signal</keyword>
<comment type="caution">
    <text evidence="3">The sequence shown here is derived from an EMBL/GenBank/DDBJ whole genome shotgun (WGS) entry which is preliminary data.</text>
</comment>
<feature type="region of interest" description="Disordered" evidence="1">
    <location>
        <begin position="116"/>
        <end position="155"/>
    </location>
</feature>
<sequence length="250" mass="25740">MIGAAVAAAAASLSTGIATAAPPESRFEVSPDSRTVHIRVDGVSRREVIERLFDGRNVVLEWHDPAFAAEPVSGVFRGSLAQVARRLLGEANYVMSYTAGEAPRLSRLVVMGKTRAEPGGSAAPVVANRDERPASRASGVSAPSPHPTDPTLDRPSRVVALPAAPPQPSRLSSDLPIRLAADPRSAVLPETAAGSPVANPSPSALVPEPHPVEISIAAMMPGTPVESIEPPMPGPIAEGIVLPAPALASE</sequence>
<reference evidence="4" key="1">
    <citation type="submission" date="2018-10" db="EMBL/GenBank/DDBJ databases">
        <authorList>
            <person name="Peiro R."/>
            <person name="Begona"/>
            <person name="Cbmso G."/>
            <person name="Lopez M."/>
            <person name="Gonzalez S."/>
            <person name="Sacristan E."/>
            <person name="Castillo E."/>
        </authorList>
    </citation>
    <scope>NUCLEOTIDE SEQUENCE [LARGE SCALE GENOMIC DNA]</scope>
</reference>
<evidence type="ECO:0000313" key="3">
    <source>
        <dbReference type="EMBL" id="VCU10496.1"/>
    </source>
</evidence>
<dbReference type="EMBL" id="UWOC01000181">
    <property type="protein sequence ID" value="VCU10496.1"/>
    <property type="molecule type" value="Genomic_DNA"/>
</dbReference>
<name>A0A3S4B323_9BRAD</name>
<evidence type="ECO:0008006" key="5">
    <source>
        <dbReference type="Google" id="ProtNLM"/>
    </source>
</evidence>
<feature type="signal peptide" evidence="2">
    <location>
        <begin position="1"/>
        <end position="20"/>
    </location>
</feature>
<proteinExistence type="predicted"/>